<evidence type="ECO:0000313" key="3">
    <source>
        <dbReference type="EnsemblMetazoa" id="SCAU010627-PA"/>
    </source>
</evidence>
<dbReference type="Pfam" id="PF00341">
    <property type="entry name" value="PDGF"/>
    <property type="match status" value="1"/>
</dbReference>
<organism evidence="3 4">
    <name type="scientific">Stomoxys calcitrans</name>
    <name type="common">Stable fly</name>
    <name type="synonym">Conops calcitrans</name>
    <dbReference type="NCBI Taxonomy" id="35570"/>
    <lineage>
        <taxon>Eukaryota</taxon>
        <taxon>Metazoa</taxon>
        <taxon>Ecdysozoa</taxon>
        <taxon>Arthropoda</taxon>
        <taxon>Hexapoda</taxon>
        <taxon>Insecta</taxon>
        <taxon>Pterygota</taxon>
        <taxon>Neoptera</taxon>
        <taxon>Endopterygota</taxon>
        <taxon>Diptera</taxon>
        <taxon>Brachycera</taxon>
        <taxon>Muscomorpha</taxon>
        <taxon>Muscoidea</taxon>
        <taxon>Muscidae</taxon>
        <taxon>Stomoxys</taxon>
    </lineage>
</organism>
<name>A0A1I8PS70_STOCA</name>
<dbReference type="InterPro" id="IPR000072">
    <property type="entry name" value="PDGF/VEGF_dom"/>
</dbReference>
<feature type="domain" description="Platelet-derived growth factor (PDGF) family profile" evidence="2">
    <location>
        <begin position="111"/>
        <end position="178"/>
    </location>
</feature>
<dbReference type="VEuPathDB" id="VectorBase:SCAU010627"/>
<protein>
    <recommendedName>
        <fullName evidence="2">Platelet-derived growth factor (PDGF) family profile domain-containing protein</fullName>
    </recommendedName>
</protein>
<keyword evidence="4" id="KW-1185">Reference proteome</keyword>
<evidence type="ECO:0000313" key="4">
    <source>
        <dbReference type="Proteomes" id="UP000095300"/>
    </source>
</evidence>
<gene>
    <name evidence="3" type="primary">106081284</name>
</gene>
<dbReference type="Proteomes" id="UP000095300">
    <property type="component" value="Unassembled WGS sequence"/>
</dbReference>
<proteinExistence type="inferred from homology"/>
<dbReference type="OrthoDB" id="6370328at2759"/>
<dbReference type="GO" id="GO:0008083">
    <property type="term" value="F:growth factor activity"/>
    <property type="evidence" value="ECO:0007669"/>
    <property type="project" value="UniProtKB-KW"/>
</dbReference>
<evidence type="ECO:0000259" key="2">
    <source>
        <dbReference type="PROSITE" id="PS50278"/>
    </source>
</evidence>
<dbReference type="SMART" id="SM00141">
    <property type="entry name" value="PDGF"/>
    <property type="match status" value="1"/>
</dbReference>
<dbReference type="EnsemblMetazoa" id="SCAU010627-RA">
    <property type="protein sequence ID" value="SCAU010627-PA"/>
    <property type="gene ID" value="SCAU010627"/>
</dbReference>
<dbReference type="SUPFAM" id="SSF57501">
    <property type="entry name" value="Cystine-knot cytokines"/>
    <property type="match status" value="1"/>
</dbReference>
<dbReference type="GO" id="GO:0016020">
    <property type="term" value="C:membrane"/>
    <property type="evidence" value="ECO:0007669"/>
    <property type="project" value="InterPro"/>
</dbReference>
<sequence length="289" mass="33433">MVFHVDTFQCKDLFLFKANAWHKGKACGCGVAKDDSDNIYSRYYVPGSVTRKKEEELGSPSAVLESRRQYALQQRRNKAFASAHHSRIVKEGSCRLPQPRVERIRRDSWKIYTPHCTILHRCADDTGCCPTERQTCAPKRTKNVDLYFFVITLNETQGSIERLTFVNHTECHCVDKTKQRSALFDGDDPTSEIATNHIPYLRRATILNCNCPNLYEKILQEDGFCRCDCSSGNMGCDWLKRGMEHFSMNDRKCITEGRCKLPTCEYGNYMKKLGRCPRREERQVDTVDW</sequence>
<reference evidence="3" key="1">
    <citation type="submission" date="2020-05" db="UniProtKB">
        <authorList>
            <consortium name="EnsemblMetazoa"/>
        </authorList>
    </citation>
    <scope>IDENTIFICATION</scope>
    <source>
        <strain evidence="3">USDA</strain>
    </source>
</reference>
<evidence type="ECO:0000256" key="1">
    <source>
        <dbReference type="RuleBase" id="RU003818"/>
    </source>
</evidence>
<keyword evidence="1" id="KW-0339">Growth factor</keyword>
<dbReference type="PANTHER" id="PTHR21719">
    <property type="entry name" value="FI06402P-RELATED"/>
    <property type="match status" value="1"/>
</dbReference>
<accession>A0A1I8PS70</accession>
<dbReference type="STRING" id="35570.A0A1I8PS70"/>
<dbReference type="InterPro" id="IPR029034">
    <property type="entry name" value="Cystine-knot_cytokine"/>
</dbReference>
<dbReference type="PROSITE" id="PS50278">
    <property type="entry name" value="PDGF_2"/>
    <property type="match status" value="1"/>
</dbReference>
<dbReference type="PANTHER" id="PTHR21719:SF1">
    <property type="entry name" value="FI06402P-RELATED"/>
    <property type="match status" value="1"/>
</dbReference>
<comment type="similarity">
    <text evidence="1">Belongs to the PDGF/VEGF growth factor family.</text>
</comment>
<dbReference type="AlphaFoldDB" id="A0A1I8PS70"/>
<dbReference type="GO" id="GO:0035099">
    <property type="term" value="P:hemocyte migration"/>
    <property type="evidence" value="ECO:0007669"/>
    <property type="project" value="TreeGrafter"/>
</dbReference>
<dbReference type="Gene3D" id="2.10.90.10">
    <property type="entry name" value="Cystine-knot cytokines"/>
    <property type="match status" value="1"/>
</dbReference>